<feature type="region of interest" description="Disordered" evidence="1">
    <location>
        <begin position="135"/>
        <end position="205"/>
    </location>
</feature>
<name>A0AAD2JGJ7_9STRA</name>
<feature type="compositionally biased region" description="Polar residues" evidence="1">
    <location>
        <begin position="883"/>
        <end position="907"/>
    </location>
</feature>
<feature type="compositionally biased region" description="Basic residues" evidence="1">
    <location>
        <begin position="795"/>
        <end position="814"/>
    </location>
</feature>
<feature type="region of interest" description="Disordered" evidence="1">
    <location>
        <begin position="431"/>
        <end position="465"/>
    </location>
</feature>
<feature type="region of interest" description="Disordered" evidence="1">
    <location>
        <begin position="513"/>
        <end position="545"/>
    </location>
</feature>
<feature type="compositionally biased region" description="Polar residues" evidence="1">
    <location>
        <begin position="1007"/>
        <end position="1023"/>
    </location>
</feature>
<feature type="compositionally biased region" description="Basic and acidic residues" evidence="1">
    <location>
        <begin position="829"/>
        <end position="842"/>
    </location>
</feature>
<feature type="compositionally biased region" description="Polar residues" evidence="1">
    <location>
        <begin position="770"/>
        <end position="779"/>
    </location>
</feature>
<keyword evidence="3" id="KW-1185">Reference proteome</keyword>
<evidence type="ECO:0000313" key="3">
    <source>
        <dbReference type="Proteomes" id="UP001295423"/>
    </source>
</evidence>
<accession>A0AAD2JGJ7</accession>
<feature type="region of interest" description="Disordered" evidence="1">
    <location>
        <begin position="883"/>
        <end position="1034"/>
    </location>
</feature>
<feature type="compositionally biased region" description="Basic residues" evidence="1">
    <location>
        <begin position="51"/>
        <end position="69"/>
    </location>
</feature>
<organism evidence="2 3">
    <name type="scientific">Cylindrotheca closterium</name>
    <dbReference type="NCBI Taxonomy" id="2856"/>
    <lineage>
        <taxon>Eukaryota</taxon>
        <taxon>Sar</taxon>
        <taxon>Stramenopiles</taxon>
        <taxon>Ochrophyta</taxon>
        <taxon>Bacillariophyta</taxon>
        <taxon>Bacillariophyceae</taxon>
        <taxon>Bacillariophycidae</taxon>
        <taxon>Bacillariales</taxon>
        <taxon>Bacillariaceae</taxon>
        <taxon>Cylindrotheca</taxon>
    </lineage>
</organism>
<dbReference type="Proteomes" id="UP001295423">
    <property type="component" value="Unassembled WGS sequence"/>
</dbReference>
<protein>
    <submittedName>
        <fullName evidence="2">Uncharacterized protein</fullName>
    </submittedName>
</protein>
<reference evidence="2" key="1">
    <citation type="submission" date="2023-08" db="EMBL/GenBank/DDBJ databases">
        <authorList>
            <person name="Audoor S."/>
            <person name="Bilcke G."/>
        </authorList>
    </citation>
    <scope>NUCLEOTIDE SEQUENCE</scope>
</reference>
<evidence type="ECO:0000313" key="2">
    <source>
        <dbReference type="EMBL" id="CAJ1947993.1"/>
    </source>
</evidence>
<evidence type="ECO:0000256" key="1">
    <source>
        <dbReference type="SAM" id="MobiDB-lite"/>
    </source>
</evidence>
<feature type="region of interest" description="Disordered" evidence="1">
    <location>
        <begin position="746"/>
        <end position="851"/>
    </location>
</feature>
<sequence length="1054" mass="114506">MKKSEVGPSSIVNENNNAKLQNSALQIGCHPSGDDDDEVSQSIELASLHSSSKKIKKKKKKDKKSKSSKKATDETDESVVSSPRLKKKKRKKAKDGKKKSKRISKKDCQSQSSCSTFDFYSSISSIETFAFDDVSEQSDQDSCYKSTTGYAHTPVGRPKKKLEVPSSAPLGKERNKSPVATKSPSASLGVWKLSPKQPEPSMAVRRARCTRRASLAGASMLNNSYHGCTPTLTKRMTAKIEKSLHDSMPDLFASPGRGLLADASPAPGRGRRRHRLKSDDNKAWTPRAPTLTRKISSKSLMDGIGNSLMNSFVSGSDSSLDCPFKSPTQHKQAPIPLSIPDLCGDSSDDDDGDLAYNNAIARFIGHGSNSNVDAGKDDNPFELVTPSRQSSTLMDGRQPSKAYFEHENRKIGSIVTSRKGLGSLSSVKGLGSLSSVSPMPNKTSNAFHAPATPPVQEHDDSSESSFATDGFLTPTDHGPLKKMILDNHIGEKNNNTDDDDRSLDVADIFVTASNPLPTENGQGDVGNVEESHSDSESDFGFDSPFGAVGDETSKKIVRNKKLSRKNLAPTGSFGEDMNRSFHEALSIDPFEAEEFVAEPFSQPASRKHQNSFRGNVLAPTGSFGEDMNRSFHEALSIDPFESEEFMTEPIYPQRVSSKQKSFSGKVLSDTGSLGGEMNRSFHDAMSIDPFESEVFKAEDFGTETNDFGCKVVSTSRSTNGGSIEGMNQSFHDALSVHSFELEEMGGAERDKIVGNRPGMSAREPRKVSCNDDSTSTRSFGASGPIDNAGSNSITKNRKSSSVRKSKSPKGSHRSKSLDRLKSLGGRSNSLDKLKLLDRRSNSRDSLNSRNRQSSIDDLIALQQRGTPANPWNRIRSAMSLVSIGSRSSQATKVTDPGPSSRTSPWNKRSTKEKSSRAGRFKRSGKSELSQSEHGVYGTDTRLSSSVGTSRTSKLSRFSSKEKLAKRKKKTKKNTLGQSEHSTRATDSLAIEQELGTTGTTTKRRAKGSNTKSKSPASSVSGMPQSKEDESSQDLFQDFVKEIRAINPSEDIFSC</sequence>
<comment type="caution">
    <text evidence="2">The sequence shown here is derived from an EMBL/GenBank/DDBJ whole genome shotgun (WGS) entry which is preliminary data.</text>
</comment>
<dbReference type="EMBL" id="CAKOGP040001736">
    <property type="protein sequence ID" value="CAJ1947993.1"/>
    <property type="molecule type" value="Genomic_DNA"/>
</dbReference>
<feature type="compositionally biased region" description="Basic residues" evidence="1">
    <location>
        <begin position="963"/>
        <end position="972"/>
    </location>
</feature>
<proteinExistence type="predicted"/>
<feature type="region of interest" description="Disordered" evidence="1">
    <location>
        <begin position="1"/>
        <end position="114"/>
    </location>
</feature>
<feature type="compositionally biased region" description="Basic residues" evidence="1">
    <location>
        <begin position="84"/>
        <end position="104"/>
    </location>
</feature>
<feature type="compositionally biased region" description="Polar residues" evidence="1">
    <location>
        <begin position="10"/>
        <end position="25"/>
    </location>
</feature>
<feature type="compositionally biased region" description="Polar residues" evidence="1">
    <location>
        <begin position="940"/>
        <end position="957"/>
    </location>
</feature>
<dbReference type="AlphaFoldDB" id="A0AAD2JGJ7"/>
<gene>
    <name evidence="2" type="ORF">CYCCA115_LOCUS11411</name>
</gene>
<feature type="compositionally biased region" description="Polar residues" evidence="1">
    <location>
        <begin position="140"/>
        <end position="150"/>
    </location>
</feature>
<feature type="region of interest" description="Disordered" evidence="1">
    <location>
        <begin position="257"/>
        <end position="286"/>
    </location>
</feature>